<proteinExistence type="predicted"/>
<dbReference type="EMBL" id="CADEPI010000183">
    <property type="protein sequence ID" value="CAB3379303.1"/>
    <property type="molecule type" value="Genomic_DNA"/>
</dbReference>
<evidence type="ECO:0000313" key="2">
    <source>
        <dbReference type="EMBL" id="CAB3379303.1"/>
    </source>
</evidence>
<gene>
    <name evidence="2" type="ORF">CLODIP_2_CD07567</name>
</gene>
<feature type="region of interest" description="Disordered" evidence="1">
    <location>
        <begin position="69"/>
        <end position="88"/>
    </location>
</feature>
<comment type="caution">
    <text evidence="2">The sequence shown here is derived from an EMBL/GenBank/DDBJ whole genome shotgun (WGS) entry which is preliminary data.</text>
</comment>
<evidence type="ECO:0000256" key="1">
    <source>
        <dbReference type="SAM" id="MobiDB-lite"/>
    </source>
</evidence>
<sequence>MNGINEHCLERKTNQILLYTSRSKKPVSVSFDRKSIAPPPNKSDKMMCKSMLWSMMAFLCLATVFSKQSSDKSSSDSSESSEEKRPVAVANVTEVSVVSEIPASTPQAPSAAITATEQALQENNQTQLLNEA</sequence>
<evidence type="ECO:0000313" key="3">
    <source>
        <dbReference type="Proteomes" id="UP000494165"/>
    </source>
</evidence>
<dbReference type="Proteomes" id="UP000494165">
    <property type="component" value="Unassembled WGS sequence"/>
</dbReference>
<accession>A0A8S1DHD3</accession>
<dbReference type="AlphaFoldDB" id="A0A8S1DHD3"/>
<organism evidence="2 3">
    <name type="scientific">Cloeon dipterum</name>
    <dbReference type="NCBI Taxonomy" id="197152"/>
    <lineage>
        <taxon>Eukaryota</taxon>
        <taxon>Metazoa</taxon>
        <taxon>Ecdysozoa</taxon>
        <taxon>Arthropoda</taxon>
        <taxon>Hexapoda</taxon>
        <taxon>Insecta</taxon>
        <taxon>Pterygota</taxon>
        <taxon>Palaeoptera</taxon>
        <taxon>Ephemeroptera</taxon>
        <taxon>Pisciforma</taxon>
        <taxon>Baetidae</taxon>
        <taxon>Cloeon</taxon>
    </lineage>
</organism>
<reference evidence="2 3" key="1">
    <citation type="submission" date="2020-04" db="EMBL/GenBank/DDBJ databases">
        <authorList>
            <person name="Alioto T."/>
            <person name="Alioto T."/>
            <person name="Gomez Garrido J."/>
        </authorList>
    </citation>
    <scope>NUCLEOTIDE SEQUENCE [LARGE SCALE GENOMIC DNA]</scope>
</reference>
<protein>
    <submittedName>
        <fullName evidence="2">Uncharacterized protein</fullName>
    </submittedName>
</protein>
<keyword evidence="3" id="KW-1185">Reference proteome</keyword>
<name>A0A8S1DHD3_9INSE</name>